<dbReference type="EMBL" id="JAGGDJ010000006">
    <property type="protein sequence ID" value="MBO7744913.1"/>
    <property type="molecule type" value="Genomic_DNA"/>
</dbReference>
<protein>
    <recommendedName>
        <fullName evidence="2">non-specific protein-tyrosine kinase</fullName>
        <ecNumber evidence="2">2.7.10.2</ecNumber>
    </recommendedName>
</protein>
<name>A0ABS3W9G3_9BACL</name>
<dbReference type="GO" id="GO:0016301">
    <property type="term" value="F:kinase activity"/>
    <property type="evidence" value="ECO:0007669"/>
    <property type="project" value="UniProtKB-KW"/>
</dbReference>
<dbReference type="Proteomes" id="UP000670947">
    <property type="component" value="Unassembled WGS sequence"/>
</dbReference>
<keyword evidence="3" id="KW-0808">Transferase</keyword>
<dbReference type="Pfam" id="PF13614">
    <property type="entry name" value="AAA_31"/>
    <property type="match status" value="1"/>
</dbReference>
<evidence type="ECO:0000256" key="7">
    <source>
        <dbReference type="ARBA" id="ARBA00023137"/>
    </source>
</evidence>
<keyword evidence="7" id="KW-0829">Tyrosine-protein kinase</keyword>
<dbReference type="InterPro" id="IPR025669">
    <property type="entry name" value="AAA_dom"/>
</dbReference>
<evidence type="ECO:0000256" key="6">
    <source>
        <dbReference type="ARBA" id="ARBA00022840"/>
    </source>
</evidence>
<evidence type="ECO:0000256" key="1">
    <source>
        <dbReference type="ARBA" id="ARBA00007316"/>
    </source>
</evidence>
<dbReference type="InterPro" id="IPR027417">
    <property type="entry name" value="P-loop_NTPase"/>
</dbReference>
<keyword evidence="6" id="KW-0067">ATP-binding</keyword>
<comment type="caution">
    <text evidence="10">The sequence shown here is derived from an EMBL/GenBank/DDBJ whole genome shotgun (WGS) entry which is preliminary data.</text>
</comment>
<evidence type="ECO:0000256" key="2">
    <source>
        <dbReference type="ARBA" id="ARBA00011903"/>
    </source>
</evidence>
<evidence type="ECO:0000313" key="10">
    <source>
        <dbReference type="EMBL" id="MBO7744913.1"/>
    </source>
</evidence>
<keyword evidence="5 10" id="KW-0418">Kinase</keyword>
<dbReference type="InterPro" id="IPR050445">
    <property type="entry name" value="Bact_polysacc_biosynth/exp"/>
</dbReference>
<dbReference type="PANTHER" id="PTHR32309">
    <property type="entry name" value="TYROSINE-PROTEIN KINASE"/>
    <property type="match status" value="1"/>
</dbReference>
<comment type="catalytic activity">
    <reaction evidence="8">
        <text>L-tyrosyl-[protein] + ATP = O-phospho-L-tyrosyl-[protein] + ADP + H(+)</text>
        <dbReference type="Rhea" id="RHEA:10596"/>
        <dbReference type="Rhea" id="RHEA-COMP:10136"/>
        <dbReference type="Rhea" id="RHEA-COMP:20101"/>
        <dbReference type="ChEBI" id="CHEBI:15378"/>
        <dbReference type="ChEBI" id="CHEBI:30616"/>
        <dbReference type="ChEBI" id="CHEBI:46858"/>
        <dbReference type="ChEBI" id="CHEBI:61978"/>
        <dbReference type="ChEBI" id="CHEBI:456216"/>
        <dbReference type="EC" id="2.7.10.2"/>
    </reaction>
</comment>
<dbReference type="Gene3D" id="3.40.50.300">
    <property type="entry name" value="P-loop containing nucleotide triphosphate hydrolases"/>
    <property type="match status" value="1"/>
</dbReference>
<reference evidence="10 11" key="1">
    <citation type="submission" date="2021-03" db="EMBL/GenBank/DDBJ databases">
        <title>Paenibacillus artemisicola MWE-103 whole genome sequence.</title>
        <authorList>
            <person name="Ham Y.J."/>
        </authorList>
    </citation>
    <scope>NUCLEOTIDE SEQUENCE [LARGE SCALE GENOMIC DNA]</scope>
    <source>
        <strain evidence="10 11">MWE-103</strain>
    </source>
</reference>
<gene>
    <name evidence="10" type="ORF">I8J29_11960</name>
</gene>
<dbReference type="InterPro" id="IPR005702">
    <property type="entry name" value="Wzc-like_C"/>
</dbReference>
<comment type="similarity">
    <text evidence="1">Belongs to the CpsD/CapB family.</text>
</comment>
<dbReference type="PANTHER" id="PTHR32309:SF13">
    <property type="entry name" value="FERRIC ENTEROBACTIN TRANSPORT PROTEIN FEPE"/>
    <property type="match status" value="1"/>
</dbReference>
<dbReference type="SUPFAM" id="SSF52540">
    <property type="entry name" value="P-loop containing nucleoside triphosphate hydrolases"/>
    <property type="match status" value="1"/>
</dbReference>
<sequence length="214" mass="22737">MSRSTLNRSLIVETHPGSAISEAFRGLRTNLEFSGGGEEYRTVSVTSSLRGEGKSTTAANLAVTYAKANRRVLIVDADLRKPALHELFGLPNRLGLSNALMKHGKLDEVIQRTNVANLSAVTAGPIPPNPSEMLDSDAFSALLQAAKEQFDLVIVDTPPVTDLSDGLVVASRCDGVVLVMKAGRVKNETALKAKAALDYGKAKIIGAVLTNVNR</sequence>
<dbReference type="RefSeq" id="WP_208847840.1">
    <property type="nucleotide sequence ID" value="NZ_JAGGDJ010000006.1"/>
</dbReference>
<evidence type="ECO:0000259" key="9">
    <source>
        <dbReference type="Pfam" id="PF13614"/>
    </source>
</evidence>
<evidence type="ECO:0000313" key="11">
    <source>
        <dbReference type="Proteomes" id="UP000670947"/>
    </source>
</evidence>
<dbReference type="NCBIfam" id="TIGR01007">
    <property type="entry name" value="eps_fam"/>
    <property type="match status" value="1"/>
</dbReference>
<keyword evidence="4" id="KW-0547">Nucleotide-binding</keyword>
<evidence type="ECO:0000256" key="5">
    <source>
        <dbReference type="ARBA" id="ARBA00022777"/>
    </source>
</evidence>
<keyword evidence="11" id="KW-1185">Reference proteome</keyword>
<accession>A0ABS3W9G3</accession>
<evidence type="ECO:0000256" key="3">
    <source>
        <dbReference type="ARBA" id="ARBA00022679"/>
    </source>
</evidence>
<proteinExistence type="inferred from homology"/>
<evidence type="ECO:0000256" key="8">
    <source>
        <dbReference type="ARBA" id="ARBA00051245"/>
    </source>
</evidence>
<evidence type="ECO:0000256" key="4">
    <source>
        <dbReference type="ARBA" id="ARBA00022741"/>
    </source>
</evidence>
<dbReference type="EC" id="2.7.10.2" evidence="2"/>
<dbReference type="CDD" id="cd05387">
    <property type="entry name" value="BY-kinase"/>
    <property type="match status" value="1"/>
</dbReference>
<feature type="domain" description="AAA" evidence="9">
    <location>
        <begin position="42"/>
        <end position="164"/>
    </location>
</feature>
<organism evidence="10 11">
    <name type="scientific">Paenibacillus artemisiicola</name>
    <dbReference type="NCBI Taxonomy" id="1172618"/>
    <lineage>
        <taxon>Bacteria</taxon>
        <taxon>Bacillati</taxon>
        <taxon>Bacillota</taxon>
        <taxon>Bacilli</taxon>
        <taxon>Bacillales</taxon>
        <taxon>Paenibacillaceae</taxon>
        <taxon>Paenibacillus</taxon>
    </lineage>
</organism>